<evidence type="ECO:0000259" key="5">
    <source>
        <dbReference type="SMART" id="SM00382"/>
    </source>
</evidence>
<feature type="compositionally biased region" description="Basic and acidic residues" evidence="4">
    <location>
        <begin position="143"/>
        <end position="153"/>
    </location>
</feature>
<organism evidence="6 7">
    <name type="scientific">Torulaspora globosa</name>
    <dbReference type="NCBI Taxonomy" id="48254"/>
    <lineage>
        <taxon>Eukaryota</taxon>
        <taxon>Fungi</taxon>
        <taxon>Dikarya</taxon>
        <taxon>Ascomycota</taxon>
        <taxon>Saccharomycotina</taxon>
        <taxon>Saccharomycetes</taxon>
        <taxon>Saccharomycetales</taxon>
        <taxon>Saccharomycetaceae</taxon>
        <taxon>Torulaspora</taxon>
    </lineage>
</organism>
<dbReference type="InterPro" id="IPR003960">
    <property type="entry name" value="ATPase_AAA_CS"/>
</dbReference>
<dbReference type="SUPFAM" id="SSF52540">
    <property type="entry name" value="P-loop containing nucleoside triphosphate hydrolases"/>
    <property type="match status" value="1"/>
</dbReference>
<feature type="compositionally biased region" description="Acidic residues" evidence="4">
    <location>
        <begin position="398"/>
        <end position="408"/>
    </location>
</feature>
<feature type="compositionally biased region" description="Polar residues" evidence="4">
    <location>
        <begin position="227"/>
        <end position="240"/>
    </location>
</feature>
<gene>
    <name evidence="6" type="ORF">HG537_0C01050</name>
</gene>
<feature type="region of interest" description="Disordered" evidence="4">
    <location>
        <begin position="165"/>
        <end position="186"/>
    </location>
</feature>
<dbReference type="EMBL" id="CP059269">
    <property type="protein sequence ID" value="QLQ79458.1"/>
    <property type="molecule type" value="Genomic_DNA"/>
</dbReference>
<dbReference type="InterPro" id="IPR003593">
    <property type="entry name" value="AAA+_ATPase"/>
</dbReference>
<dbReference type="Pfam" id="PF09336">
    <property type="entry name" value="Vps4_C"/>
    <property type="match status" value="1"/>
</dbReference>
<accession>A0A7H9HNV9</accession>
<dbReference type="OrthoDB" id="10251136at2759"/>
<name>A0A7H9HNV9_9SACH</name>
<evidence type="ECO:0000256" key="4">
    <source>
        <dbReference type="SAM" id="MobiDB-lite"/>
    </source>
</evidence>
<dbReference type="InterPro" id="IPR027417">
    <property type="entry name" value="P-loop_NTPase"/>
</dbReference>
<dbReference type="Gene3D" id="3.40.50.300">
    <property type="entry name" value="P-loop containing nucleotide triphosphate hydrolases"/>
    <property type="match status" value="1"/>
</dbReference>
<feature type="region of interest" description="Disordered" evidence="4">
    <location>
        <begin position="130"/>
        <end position="153"/>
    </location>
</feature>
<evidence type="ECO:0000313" key="7">
    <source>
        <dbReference type="Proteomes" id="UP000510647"/>
    </source>
</evidence>
<dbReference type="GO" id="GO:0005524">
    <property type="term" value="F:ATP binding"/>
    <property type="evidence" value="ECO:0007669"/>
    <property type="project" value="UniProtKB-KW"/>
</dbReference>
<evidence type="ECO:0000256" key="2">
    <source>
        <dbReference type="ARBA" id="ARBA00022741"/>
    </source>
</evidence>
<proteinExistence type="inferred from homology"/>
<keyword evidence="7" id="KW-1185">Reference proteome</keyword>
<feature type="compositionally biased region" description="Low complexity" evidence="4">
    <location>
        <begin position="378"/>
        <end position="389"/>
    </location>
</feature>
<protein>
    <recommendedName>
        <fullName evidence="5">AAA+ ATPase domain-containing protein</fullName>
    </recommendedName>
</protein>
<dbReference type="FunFam" id="1.10.8.60:FF:000022">
    <property type="entry name" value="Fidgetin like 1"/>
    <property type="match status" value="1"/>
</dbReference>
<dbReference type="FunFam" id="3.40.50.300:FF:000093">
    <property type="entry name" value="Fidgetin-like 1"/>
    <property type="match status" value="1"/>
</dbReference>
<sequence length="726" mass="82980">MYQIMTVEKFNIPSNFTLLQCLELLQSIVANRLENYQQQRVSQASNAQNLSKSYKLLDNLLTYLQEGIRKIERYYNCREGLIRAVKGQGELQVRVDDLQILEYDVRLARKDCLNRLEIVERQDHGKGLSISSIWRNHGKKGKNKAEKEDKAATEAVERIMRARKLNEQKKLDEQERRRNEEEAQREKRIEAMVRQQVESELSLKLQEERKKQRIRDEEERKNRTQTETRSGNSSRSIRVNNNDRHNMVVNGRRSLDVQPSARRSAEDSLARPMRKSLDMQDIGKAAQLAWIQSQPGGSKNPVRVPPSRRNPHRSPTRNSQSQASTSIGSKKRYEYTQPLVNRHQIKAPRKVAKEVATTEMKNKKEPLQVKKPPPILEPPRSGSRSPSSPVVLQREGTPELENEQDDLSPLERRIKKVMATLHGVDIQQCEQIKNEILVMNEEVHWDDIAGLSRAKSSLKETVVYPFLRPDLFKGLREPIRGMLLFGPPGTGKTMIAKAVATESKSTFFSISASSLLSKYLGESEKLVKALFYLAKRLAPSIIFIDEIDSLLTARSDNENESSRRIKTELLIQWSALSSATAQNQQDSDSRVLVLAATNLPWAIDEAARRRFSRRLYIPLPEYETRLYHLKKLMSRQKNNLTDTDFEVIAEMCDGFSGSDITALAKEAAMEPIRDLGDNLVDADFNKIRGVMVKDFEKAMQTIKRSVSPNSLQQYRDWAAGFGSTGA</sequence>
<feature type="compositionally biased region" description="Basic and acidic residues" evidence="4">
    <location>
        <begin position="206"/>
        <end position="226"/>
    </location>
</feature>
<dbReference type="Pfam" id="PF00004">
    <property type="entry name" value="AAA"/>
    <property type="match status" value="1"/>
</dbReference>
<evidence type="ECO:0000256" key="1">
    <source>
        <dbReference type="ARBA" id="ARBA00006914"/>
    </source>
</evidence>
<dbReference type="InterPro" id="IPR050304">
    <property type="entry name" value="MT-severing_AAA_ATPase"/>
</dbReference>
<keyword evidence="2" id="KW-0547">Nucleotide-binding</keyword>
<dbReference type="Proteomes" id="UP000510647">
    <property type="component" value="Chromosome 3"/>
</dbReference>
<dbReference type="PROSITE" id="PS00674">
    <property type="entry name" value="AAA"/>
    <property type="match status" value="1"/>
</dbReference>
<feature type="domain" description="AAA+ ATPase" evidence="5">
    <location>
        <begin position="478"/>
        <end position="621"/>
    </location>
</feature>
<dbReference type="Pfam" id="PF17862">
    <property type="entry name" value="AAA_lid_3"/>
    <property type="match status" value="1"/>
</dbReference>
<dbReference type="InterPro" id="IPR015415">
    <property type="entry name" value="Spast_Vps4_C"/>
</dbReference>
<dbReference type="CDD" id="cd19509">
    <property type="entry name" value="RecA-like_VPS4-like"/>
    <property type="match status" value="1"/>
</dbReference>
<dbReference type="InterPro" id="IPR003959">
    <property type="entry name" value="ATPase_AAA_core"/>
</dbReference>
<dbReference type="Gene3D" id="1.10.8.60">
    <property type="match status" value="1"/>
</dbReference>
<keyword evidence="3" id="KW-0067">ATP-binding</keyword>
<dbReference type="PANTHER" id="PTHR23074:SF81">
    <property type="entry name" value="26S PROTEASOME SUBUNIT YTA6-RELATED"/>
    <property type="match status" value="1"/>
</dbReference>
<feature type="region of interest" description="Disordered" evidence="4">
    <location>
        <begin position="206"/>
        <end position="274"/>
    </location>
</feature>
<evidence type="ECO:0000313" key="6">
    <source>
        <dbReference type="EMBL" id="QLQ79458.1"/>
    </source>
</evidence>
<reference evidence="6 7" key="1">
    <citation type="submission" date="2020-06" db="EMBL/GenBank/DDBJ databases">
        <title>The yeast mating-type switching endonuclease HO is a domesticated member of an unorthodox homing genetic element family.</title>
        <authorList>
            <person name="Coughlan A.Y."/>
            <person name="Lombardi L."/>
            <person name="Braun-Galleani S."/>
            <person name="Martos A.R."/>
            <person name="Galeote V."/>
            <person name="Bigey F."/>
            <person name="Dequin S."/>
            <person name="Byrne K.P."/>
            <person name="Wolfe K.H."/>
        </authorList>
    </citation>
    <scope>NUCLEOTIDE SEQUENCE [LARGE SCALE GENOMIC DNA]</scope>
    <source>
        <strain evidence="6 7">CBS2947</strain>
    </source>
</reference>
<dbReference type="AlphaFoldDB" id="A0A7H9HNV9"/>
<dbReference type="InterPro" id="IPR041569">
    <property type="entry name" value="AAA_lid_3"/>
</dbReference>
<evidence type="ECO:0000256" key="3">
    <source>
        <dbReference type="ARBA" id="ARBA00022840"/>
    </source>
</evidence>
<dbReference type="SMART" id="SM00382">
    <property type="entry name" value="AAA"/>
    <property type="match status" value="1"/>
</dbReference>
<comment type="similarity">
    <text evidence="1">Belongs to the AAA ATPase family.</text>
</comment>
<dbReference type="PANTHER" id="PTHR23074">
    <property type="entry name" value="AAA DOMAIN-CONTAINING"/>
    <property type="match status" value="1"/>
</dbReference>
<feature type="region of interest" description="Disordered" evidence="4">
    <location>
        <begin position="291"/>
        <end position="408"/>
    </location>
</feature>
<dbReference type="GO" id="GO:0016887">
    <property type="term" value="F:ATP hydrolysis activity"/>
    <property type="evidence" value="ECO:0007669"/>
    <property type="project" value="InterPro"/>
</dbReference>